<feature type="transmembrane region" description="Helical" evidence="6">
    <location>
        <begin position="357"/>
        <end position="380"/>
    </location>
</feature>
<dbReference type="AlphaFoldDB" id="A0A6N2U7R3"/>
<dbReference type="PANTHER" id="PTHR48022:SF2">
    <property type="entry name" value="PLASTIDIC GLUCOSE TRANSPORTER 4"/>
    <property type="match status" value="1"/>
</dbReference>
<evidence type="ECO:0000256" key="6">
    <source>
        <dbReference type="SAM" id="Phobius"/>
    </source>
</evidence>
<feature type="transmembrane region" description="Helical" evidence="6">
    <location>
        <begin position="165"/>
        <end position="187"/>
    </location>
</feature>
<gene>
    <name evidence="8" type="primary">ygcS</name>
    <name evidence="8" type="ORF">AOLFYP35_01675</name>
</gene>
<dbReference type="InterPro" id="IPR050360">
    <property type="entry name" value="MFS_Sugar_Transporters"/>
</dbReference>
<dbReference type="InterPro" id="IPR020846">
    <property type="entry name" value="MFS_dom"/>
</dbReference>
<dbReference type="SUPFAM" id="SSF103473">
    <property type="entry name" value="MFS general substrate transporter"/>
    <property type="match status" value="1"/>
</dbReference>
<dbReference type="InterPro" id="IPR005828">
    <property type="entry name" value="MFS_sugar_transport-like"/>
</dbReference>
<dbReference type="InterPro" id="IPR036259">
    <property type="entry name" value="MFS_trans_sf"/>
</dbReference>
<evidence type="ECO:0000256" key="3">
    <source>
        <dbReference type="ARBA" id="ARBA00022692"/>
    </source>
</evidence>
<dbReference type="GO" id="GO:0005886">
    <property type="term" value="C:plasma membrane"/>
    <property type="evidence" value="ECO:0007669"/>
    <property type="project" value="UniProtKB-SubCell"/>
</dbReference>
<dbReference type="PROSITE" id="PS50850">
    <property type="entry name" value="MFS"/>
    <property type="match status" value="1"/>
</dbReference>
<accession>A0A6N2U7R3</accession>
<keyword evidence="4 6" id="KW-1133">Transmembrane helix</keyword>
<feature type="transmembrane region" description="Helical" evidence="6">
    <location>
        <begin position="36"/>
        <end position="62"/>
    </location>
</feature>
<feature type="transmembrane region" description="Helical" evidence="6">
    <location>
        <begin position="392"/>
        <end position="415"/>
    </location>
</feature>
<feature type="transmembrane region" description="Helical" evidence="6">
    <location>
        <begin position="74"/>
        <end position="95"/>
    </location>
</feature>
<dbReference type="Pfam" id="PF00083">
    <property type="entry name" value="Sugar_tr"/>
    <property type="match status" value="1"/>
</dbReference>
<comment type="subcellular location">
    <subcellularLocation>
        <location evidence="1">Cell membrane</location>
        <topology evidence="1">Multi-pass membrane protein</topology>
    </subcellularLocation>
</comment>
<name>A0A6N2U7R3_9ACTO</name>
<dbReference type="Gene3D" id="1.20.1250.20">
    <property type="entry name" value="MFS general substrate transporter like domains"/>
    <property type="match status" value="1"/>
</dbReference>
<protein>
    <submittedName>
        <fullName evidence="8">Inner membrane metabolite transport protein YgcS</fullName>
    </submittedName>
</protein>
<feature type="transmembrane region" description="Helical" evidence="6">
    <location>
        <begin position="131"/>
        <end position="153"/>
    </location>
</feature>
<organism evidence="8">
    <name type="scientific">Schaalia odontolytica</name>
    <dbReference type="NCBI Taxonomy" id="1660"/>
    <lineage>
        <taxon>Bacteria</taxon>
        <taxon>Bacillati</taxon>
        <taxon>Actinomycetota</taxon>
        <taxon>Actinomycetes</taxon>
        <taxon>Actinomycetales</taxon>
        <taxon>Actinomycetaceae</taxon>
        <taxon>Schaalia</taxon>
    </lineage>
</organism>
<feature type="transmembrane region" description="Helical" evidence="6">
    <location>
        <begin position="308"/>
        <end position="326"/>
    </location>
</feature>
<evidence type="ECO:0000259" key="7">
    <source>
        <dbReference type="PROSITE" id="PS50850"/>
    </source>
</evidence>
<feature type="transmembrane region" description="Helical" evidence="6">
    <location>
        <begin position="267"/>
        <end position="288"/>
    </location>
</feature>
<comment type="similarity">
    <text evidence="2">Belongs to the major facilitator superfamily. Sugar transporter (TC 2.A.1.1) family.</text>
</comment>
<reference evidence="8" key="1">
    <citation type="submission" date="2019-11" db="EMBL/GenBank/DDBJ databases">
        <authorList>
            <person name="Feng L."/>
        </authorList>
    </citation>
    <scope>NUCLEOTIDE SEQUENCE</scope>
    <source>
        <strain evidence="8">AodontolyticusLFYP35</strain>
    </source>
</reference>
<evidence type="ECO:0000313" key="8">
    <source>
        <dbReference type="EMBL" id="VYT13557.1"/>
    </source>
</evidence>
<evidence type="ECO:0000256" key="5">
    <source>
        <dbReference type="ARBA" id="ARBA00023136"/>
    </source>
</evidence>
<dbReference type="CDD" id="cd17316">
    <property type="entry name" value="MFS_SV2_like"/>
    <property type="match status" value="1"/>
</dbReference>
<evidence type="ECO:0000256" key="1">
    <source>
        <dbReference type="ARBA" id="ARBA00004651"/>
    </source>
</evidence>
<keyword evidence="3 6" id="KW-0812">Transmembrane</keyword>
<feature type="transmembrane region" description="Helical" evidence="6">
    <location>
        <begin position="421"/>
        <end position="443"/>
    </location>
</feature>
<feature type="transmembrane region" description="Helical" evidence="6">
    <location>
        <begin position="333"/>
        <end position="351"/>
    </location>
</feature>
<dbReference type="GO" id="GO:0005351">
    <property type="term" value="F:carbohydrate:proton symporter activity"/>
    <property type="evidence" value="ECO:0007669"/>
    <property type="project" value="TreeGrafter"/>
</dbReference>
<evidence type="ECO:0000256" key="4">
    <source>
        <dbReference type="ARBA" id="ARBA00022989"/>
    </source>
</evidence>
<dbReference type="EMBL" id="CACRSM010000003">
    <property type="protein sequence ID" value="VYT13557.1"/>
    <property type="molecule type" value="Genomic_DNA"/>
</dbReference>
<feature type="transmembrane region" description="Helical" evidence="6">
    <location>
        <begin position="107"/>
        <end position="125"/>
    </location>
</feature>
<sequence>MRDHTMIRSSATEVLEGIHAVKKEVTDLEDLDMSGVLWRIIAFSSGGPFLEGYVLGIIGVALSRLGTDIEISNSMSGLLGIAALVGLFLGAAVGGWLTDLIGRHKMFILDLIVIVVLSALCAVVTSPLQLVALRFLIGVAIGADYPIATSMIAEFSPRKHRAMSMGMIAAAWYLGANVAALVGYALYETPHGWRWMLASSAIPAVLILIGRWDIPESPRWLASKGRQEEADRVVMKLFGENVRLPAQEIAEKTEFKKIFSGVYLRRVIFVGVIWLCQAIPMFALYTYGPTIVGSIGLGEGRNSLIGELVIGTFFMLGTFPAMYLAERVGRRPLIIWCFFGMTIALGLIGFFPQGGIVLISLCFIAYALLAGGPGNLEWLYPNELFPTSIRASAMGVAMALSRIGTVYSMFVLPAFIADYGISATMLAGALISALGFGVSFVWAPETKGLSLDVTGSADFKGR</sequence>
<dbReference type="PANTHER" id="PTHR48022">
    <property type="entry name" value="PLASTIDIC GLUCOSE TRANSPORTER 4"/>
    <property type="match status" value="1"/>
</dbReference>
<proteinExistence type="inferred from homology"/>
<evidence type="ECO:0000256" key="2">
    <source>
        <dbReference type="ARBA" id="ARBA00010992"/>
    </source>
</evidence>
<keyword evidence="5 6" id="KW-0472">Membrane</keyword>
<feature type="domain" description="Major facilitator superfamily (MFS) profile" evidence="7">
    <location>
        <begin position="40"/>
        <end position="447"/>
    </location>
</feature>